<evidence type="ECO:0000313" key="2">
    <source>
        <dbReference type="Proteomes" id="UP000030907"/>
    </source>
</evidence>
<dbReference type="EMBL" id="CP009122">
    <property type="protein sequence ID" value="AJA09886.1"/>
    <property type="molecule type" value="Genomic_DNA"/>
</dbReference>
<dbReference type="RefSeq" id="WP_039575966.1">
    <property type="nucleotide sequence ID" value="NZ_CP009122.1"/>
</dbReference>
<protein>
    <submittedName>
        <fullName evidence="1">Uncharacterized protein</fullName>
    </submittedName>
</protein>
<name>A0A0A7PIC4_9SPHN</name>
<gene>
    <name evidence="1" type="ORF">SKP52_15020</name>
</gene>
<proteinExistence type="predicted"/>
<keyword evidence="2" id="KW-1185">Reference proteome</keyword>
<dbReference type="STRING" id="1515612.SKP52_15020"/>
<accession>A0A0A7PIC4</accession>
<reference evidence="1 2" key="1">
    <citation type="journal article" date="2015" name="Int. J. Syst. Evol. Microbiol.">
        <title>Description of Sphingopyxis fribergensis sp. nov. - a soil bacterium with the ability to degrade styrene and phenylacetic acid.</title>
        <authorList>
            <person name="Oelschlagel M."/>
            <person name="Ruckert C."/>
            <person name="Kalinowski J."/>
            <person name="Schmidt G."/>
            <person name="Schlomann M."/>
            <person name="Tischler D."/>
        </authorList>
    </citation>
    <scope>NUCLEOTIDE SEQUENCE [LARGE SCALE GENOMIC DNA]</scope>
    <source>
        <strain evidence="1 2">Kp5.2</strain>
    </source>
</reference>
<evidence type="ECO:0000313" key="1">
    <source>
        <dbReference type="EMBL" id="AJA09886.1"/>
    </source>
</evidence>
<dbReference type="AlphaFoldDB" id="A0A0A7PIC4"/>
<dbReference type="Proteomes" id="UP000030907">
    <property type="component" value="Chromosome"/>
</dbReference>
<organism evidence="1 2">
    <name type="scientific">Sphingopyxis fribergensis</name>
    <dbReference type="NCBI Taxonomy" id="1515612"/>
    <lineage>
        <taxon>Bacteria</taxon>
        <taxon>Pseudomonadati</taxon>
        <taxon>Pseudomonadota</taxon>
        <taxon>Alphaproteobacteria</taxon>
        <taxon>Sphingomonadales</taxon>
        <taxon>Sphingomonadaceae</taxon>
        <taxon>Sphingopyxis</taxon>
    </lineage>
</organism>
<dbReference type="OrthoDB" id="7540423at2"/>
<dbReference type="KEGG" id="sphk:SKP52_15020"/>
<sequence>MSRNWIVKQAAFNLSSLKTLTGQDDHRCRTLVERYQRSSPIAGREYNVDTAIGAIGFAAMDAAGIPLDVGSGPFRALMYYVLSELARTSLRSGFKGTPEELAQFIEWFETGNEHLDQRRLHELLNIHEREANRFLVVAGQDCFTTNDKDGAFERGDHVARKVVDAEKIADKLRNYRSDLFTFEPAKPGR</sequence>
<dbReference type="HOGENOM" id="CLU_1433638_0_0_5"/>